<dbReference type="Proteomes" id="UP000565468">
    <property type="component" value="Unassembled WGS sequence"/>
</dbReference>
<feature type="chain" id="PRO_5032987135" evidence="1">
    <location>
        <begin position="31"/>
        <end position="164"/>
    </location>
</feature>
<accession>A0A848M7P4</accession>
<evidence type="ECO:0000313" key="3">
    <source>
        <dbReference type="Proteomes" id="UP000565468"/>
    </source>
</evidence>
<proteinExistence type="predicted"/>
<organism evidence="2 3">
    <name type="scientific">Paenibacillus lemnae</name>
    <dbReference type="NCBI Taxonomy" id="1330551"/>
    <lineage>
        <taxon>Bacteria</taxon>
        <taxon>Bacillati</taxon>
        <taxon>Bacillota</taxon>
        <taxon>Bacilli</taxon>
        <taxon>Bacillales</taxon>
        <taxon>Paenibacillaceae</taxon>
        <taxon>Paenibacillus</taxon>
    </lineage>
</organism>
<name>A0A848M7P4_PAELE</name>
<dbReference type="AlphaFoldDB" id="A0A848M7P4"/>
<protein>
    <submittedName>
        <fullName evidence="2">Uncharacterized protein</fullName>
    </submittedName>
</protein>
<comment type="caution">
    <text evidence="2">The sequence shown here is derived from an EMBL/GenBank/DDBJ whole genome shotgun (WGS) entry which is preliminary data.</text>
</comment>
<gene>
    <name evidence="2" type="ORF">HII30_08890</name>
</gene>
<dbReference type="EMBL" id="JABBPN010000006">
    <property type="protein sequence ID" value="NMO95883.1"/>
    <property type="molecule type" value="Genomic_DNA"/>
</dbReference>
<keyword evidence="1" id="KW-0732">Signal</keyword>
<reference evidence="2 3" key="1">
    <citation type="submission" date="2020-04" db="EMBL/GenBank/DDBJ databases">
        <title>Paenibacillus algicola sp. nov., a novel marine bacterium producing alginate lyase.</title>
        <authorList>
            <person name="Huang H."/>
        </authorList>
    </citation>
    <scope>NUCLEOTIDE SEQUENCE [LARGE SCALE GENOMIC DNA]</scope>
    <source>
        <strain evidence="2 3">L7-75</strain>
    </source>
</reference>
<evidence type="ECO:0000313" key="2">
    <source>
        <dbReference type="EMBL" id="NMO95883.1"/>
    </source>
</evidence>
<sequence length="164" mass="17929">MSKVMRRTKIGAAFITSLMLSLALATAASADSSTHEPFMEPGALTPPPPVEYNTMSVNQSNVYLAAIESSLFKNGTIQFTISASTNANSIVDSLGVNYTLQRWNGSAWVDNGTDAGQVNNSQIYSGNKQFSALTGYYYRGRTVHWIKKGTINEERTAYTETILR</sequence>
<keyword evidence="3" id="KW-1185">Reference proteome</keyword>
<feature type="signal peptide" evidence="1">
    <location>
        <begin position="1"/>
        <end position="30"/>
    </location>
</feature>
<evidence type="ECO:0000256" key="1">
    <source>
        <dbReference type="SAM" id="SignalP"/>
    </source>
</evidence>